<evidence type="ECO:0008006" key="3">
    <source>
        <dbReference type="Google" id="ProtNLM"/>
    </source>
</evidence>
<dbReference type="Pfam" id="PF12244">
    <property type="entry name" value="DUF3606"/>
    <property type="match status" value="1"/>
</dbReference>
<comment type="caution">
    <text evidence="1">The sequence shown here is derived from an EMBL/GenBank/DDBJ whole genome shotgun (WGS) entry which is preliminary data.</text>
</comment>
<dbReference type="EMBL" id="JXCQ01000010">
    <property type="protein sequence ID" value="KIR22874.1"/>
    <property type="molecule type" value="Genomic_DNA"/>
</dbReference>
<organism evidence="1 2">
    <name type="scientific">Pseudomonas fluorescens</name>
    <dbReference type="NCBI Taxonomy" id="294"/>
    <lineage>
        <taxon>Bacteria</taxon>
        <taxon>Pseudomonadati</taxon>
        <taxon>Pseudomonadota</taxon>
        <taxon>Gammaproteobacteria</taxon>
        <taxon>Pseudomonadales</taxon>
        <taxon>Pseudomonadaceae</taxon>
        <taxon>Pseudomonas</taxon>
    </lineage>
</organism>
<evidence type="ECO:0000313" key="1">
    <source>
        <dbReference type="EMBL" id="KIR22874.1"/>
    </source>
</evidence>
<dbReference type="PATRIC" id="fig|294.125.peg.1600"/>
<dbReference type="RefSeq" id="WP_080889031.1">
    <property type="nucleotide sequence ID" value="NZ_JXCQ01000010.1"/>
</dbReference>
<sequence>MSDDLKNRGPQDRARVNTSEAWELNYWTKEFGVTEQQLKDAVKAVGPMVKDVRKKLGQ</sequence>
<dbReference type="InterPro" id="IPR022037">
    <property type="entry name" value="DUF3606"/>
</dbReference>
<dbReference type="Proteomes" id="UP000032210">
    <property type="component" value="Unassembled WGS sequence"/>
</dbReference>
<gene>
    <name evidence="1" type="ORF">PFLU3_15560</name>
</gene>
<accession>A0A0D0TLL6</accession>
<reference evidence="1 2" key="1">
    <citation type="submission" date="2015-01" db="EMBL/GenBank/DDBJ databases">
        <title>Genome sequence of the beneficial rhizobacterium Pseudomonas fluorescens 2-79.</title>
        <authorList>
            <person name="Thuermer A."/>
            <person name="Daniel R."/>
        </authorList>
    </citation>
    <scope>NUCLEOTIDE SEQUENCE [LARGE SCALE GENOMIC DNA]</scope>
    <source>
        <strain evidence="1 2">2-79</strain>
    </source>
</reference>
<dbReference type="AlphaFoldDB" id="A0A0D0TLL6"/>
<name>A0A0D0TLL6_PSEFL</name>
<evidence type="ECO:0000313" key="2">
    <source>
        <dbReference type="Proteomes" id="UP000032210"/>
    </source>
</evidence>
<proteinExistence type="predicted"/>
<protein>
    <recommendedName>
        <fullName evidence="3">DUF3606 domain-containing protein</fullName>
    </recommendedName>
</protein>